<dbReference type="Pfam" id="PF00240">
    <property type="entry name" value="ubiquitin"/>
    <property type="match status" value="1"/>
</dbReference>
<sequence>MKLTVTTLTDLIVTLDVSPDMELENFKALCECEVGFPSQQMVITHEGRPLMDNTKDLSSFGIKEGDVLLIQQAFPNVPNAQPQLPDLGIDFSAIRLPNTPAPSPATPPGAPASFAGANAGSSTSTTHADTAERLRQELLNYPDRLALLKQNNPSLAEAFLSGNKELFAQVLNRQLAEKSERERKRIQMLNADPFDPEYQKLIAEEIRQDNVDSNMEAAIEYHPESFGQVTMLYIDCRVNGHPVRAFIDSGAQTTIMSQACAERCGIMRLVDKRWSGYAKGVGVQKILGRVHLGHIQINDVFLQSSFSILEDQIMDMLLGLDMLKRHQCCIDLKRNVLVIGTTGTETPFLSESDLPRNIATLSEPTEMDMSRFGPGGNPDHPSKK</sequence>
<dbReference type="SUPFAM" id="SSF54236">
    <property type="entry name" value="Ubiquitin-like"/>
    <property type="match status" value="1"/>
</dbReference>
<dbReference type="InterPro" id="IPR021109">
    <property type="entry name" value="Peptidase_aspartic_dom_sf"/>
</dbReference>
<keyword evidence="4" id="KW-0378">Hydrolase</keyword>
<dbReference type="PROSITE" id="PS50053">
    <property type="entry name" value="UBIQUITIN_2"/>
    <property type="match status" value="1"/>
</dbReference>
<feature type="compositionally biased region" description="Pro residues" evidence="5">
    <location>
        <begin position="99"/>
        <end position="110"/>
    </location>
</feature>
<proteinExistence type="inferred from homology"/>
<dbReference type="CDD" id="cd01796">
    <property type="entry name" value="Ubl_Ddi1_like"/>
    <property type="match status" value="1"/>
</dbReference>
<dbReference type="GO" id="GO:0004190">
    <property type="term" value="F:aspartic-type endopeptidase activity"/>
    <property type="evidence" value="ECO:0007669"/>
    <property type="project" value="UniProtKB-KW"/>
</dbReference>
<dbReference type="Gene3D" id="3.10.20.90">
    <property type="entry name" value="Phosphatidylinositol 3-kinase Catalytic Subunit, Chain A, domain 1"/>
    <property type="match status" value="1"/>
</dbReference>
<dbReference type="InterPro" id="IPR057273">
    <property type="entry name" value="Ddi1/2_HDD"/>
</dbReference>
<dbReference type="PANTHER" id="PTHR15397:SF3">
    <property type="entry name" value="DNA DAMAGE INDUCIBLE 1 HOMOLOG 2"/>
    <property type="match status" value="1"/>
</dbReference>
<dbReference type="EMBL" id="CAXIEN010000134">
    <property type="protein sequence ID" value="CAL1280657.1"/>
    <property type="molecule type" value="Genomic_DNA"/>
</dbReference>
<evidence type="ECO:0000313" key="8">
    <source>
        <dbReference type="Proteomes" id="UP001497382"/>
    </source>
</evidence>
<comment type="similarity">
    <text evidence="1">Belongs to the DDI1 family.</text>
</comment>
<comment type="caution">
    <text evidence="7">The sequence shown here is derived from an EMBL/GenBank/DDBJ whole genome shotgun (WGS) entry which is preliminary data.</text>
</comment>
<dbReference type="Proteomes" id="UP001497382">
    <property type="component" value="Unassembled WGS sequence"/>
</dbReference>
<dbReference type="GO" id="GO:0006508">
    <property type="term" value="P:proteolysis"/>
    <property type="evidence" value="ECO:0007669"/>
    <property type="project" value="UniProtKB-KW"/>
</dbReference>
<organism evidence="7 8">
    <name type="scientific">Larinioides sclopetarius</name>
    <dbReference type="NCBI Taxonomy" id="280406"/>
    <lineage>
        <taxon>Eukaryota</taxon>
        <taxon>Metazoa</taxon>
        <taxon>Ecdysozoa</taxon>
        <taxon>Arthropoda</taxon>
        <taxon>Chelicerata</taxon>
        <taxon>Arachnida</taxon>
        <taxon>Araneae</taxon>
        <taxon>Araneomorphae</taxon>
        <taxon>Entelegynae</taxon>
        <taxon>Araneoidea</taxon>
        <taxon>Araneidae</taxon>
        <taxon>Larinioides</taxon>
    </lineage>
</organism>
<reference evidence="7 8" key="1">
    <citation type="submission" date="2024-04" db="EMBL/GenBank/DDBJ databases">
        <authorList>
            <person name="Rising A."/>
            <person name="Reimegard J."/>
            <person name="Sonavane S."/>
            <person name="Akerstrom W."/>
            <person name="Nylinder S."/>
            <person name="Hedman E."/>
            <person name="Kallberg Y."/>
        </authorList>
    </citation>
    <scope>NUCLEOTIDE SEQUENCE [LARGE SCALE GENOMIC DNA]</scope>
</reference>
<dbReference type="CDD" id="cd05479">
    <property type="entry name" value="RP_DDI"/>
    <property type="match status" value="1"/>
</dbReference>
<keyword evidence="8" id="KW-1185">Reference proteome</keyword>
<dbReference type="Pfam" id="PF24669">
    <property type="entry name" value="Ddi2_HDD"/>
    <property type="match status" value="1"/>
</dbReference>
<evidence type="ECO:0000313" key="7">
    <source>
        <dbReference type="EMBL" id="CAL1280657.1"/>
    </source>
</evidence>
<dbReference type="Gene3D" id="2.40.70.10">
    <property type="entry name" value="Acid Proteases"/>
    <property type="match status" value="1"/>
</dbReference>
<feature type="region of interest" description="Disordered" evidence="5">
    <location>
        <begin position="96"/>
        <end position="127"/>
    </location>
</feature>
<dbReference type="InterPro" id="IPR019103">
    <property type="entry name" value="Peptidase_aspartic_DDI1-type"/>
</dbReference>
<dbReference type="AlphaFoldDB" id="A0AAV2A9I1"/>
<gene>
    <name evidence="7" type="ORF">LARSCL_LOCUS11091</name>
</gene>
<evidence type="ECO:0000256" key="3">
    <source>
        <dbReference type="ARBA" id="ARBA00022750"/>
    </source>
</evidence>
<dbReference type="InterPro" id="IPR029071">
    <property type="entry name" value="Ubiquitin-like_domsf"/>
</dbReference>
<evidence type="ECO:0000256" key="2">
    <source>
        <dbReference type="ARBA" id="ARBA00022670"/>
    </source>
</evidence>
<dbReference type="FunFam" id="2.40.70.10:FF:000005">
    <property type="entry name" value="DNA damage inducible 1 homolog 2"/>
    <property type="match status" value="1"/>
</dbReference>
<dbReference type="InterPro" id="IPR033882">
    <property type="entry name" value="DDI1_N"/>
</dbReference>
<evidence type="ECO:0000256" key="4">
    <source>
        <dbReference type="ARBA" id="ARBA00022801"/>
    </source>
</evidence>
<accession>A0AAV2A9I1</accession>
<evidence type="ECO:0000256" key="5">
    <source>
        <dbReference type="SAM" id="MobiDB-lite"/>
    </source>
</evidence>
<dbReference type="InterPro" id="IPR000626">
    <property type="entry name" value="Ubiquitin-like_dom"/>
</dbReference>
<evidence type="ECO:0000259" key="6">
    <source>
        <dbReference type="PROSITE" id="PS50053"/>
    </source>
</evidence>
<dbReference type="SMART" id="SM00213">
    <property type="entry name" value="UBQ"/>
    <property type="match status" value="1"/>
</dbReference>
<keyword evidence="3" id="KW-0064">Aspartyl protease</keyword>
<feature type="compositionally biased region" description="Low complexity" evidence="5">
    <location>
        <begin position="111"/>
        <end position="126"/>
    </location>
</feature>
<name>A0AAV2A9I1_9ARAC</name>
<dbReference type="PANTHER" id="PTHR15397">
    <property type="entry name" value="SODIUM-GLUCOSE COTRANSPORTER REGULATORY PROTEIN -RELATED"/>
    <property type="match status" value="1"/>
</dbReference>
<feature type="domain" description="Ubiquitin-like" evidence="6">
    <location>
        <begin position="1"/>
        <end position="70"/>
    </location>
</feature>
<dbReference type="Pfam" id="PF09668">
    <property type="entry name" value="Asp_protease"/>
    <property type="match status" value="1"/>
</dbReference>
<protein>
    <recommendedName>
        <fullName evidence="6">Ubiquitin-like domain-containing protein</fullName>
    </recommendedName>
</protein>
<evidence type="ECO:0000256" key="1">
    <source>
        <dbReference type="ARBA" id="ARBA00009136"/>
    </source>
</evidence>
<keyword evidence="2" id="KW-0645">Protease</keyword>
<feature type="region of interest" description="Disordered" evidence="5">
    <location>
        <begin position="363"/>
        <end position="384"/>
    </location>
</feature>
<dbReference type="SUPFAM" id="SSF50630">
    <property type="entry name" value="Acid proteases"/>
    <property type="match status" value="1"/>
</dbReference>